<proteinExistence type="inferred from homology"/>
<evidence type="ECO:0000313" key="14">
    <source>
        <dbReference type="Proteomes" id="UP000057609"/>
    </source>
</evidence>
<comment type="cofactor">
    <cofactor evidence="1 12">
        <name>Zn(2+)</name>
        <dbReference type="ChEBI" id="CHEBI:29105"/>
    </cofactor>
</comment>
<keyword evidence="7 12" id="KW-0479">Metal-binding</keyword>
<dbReference type="InterPro" id="IPR015870">
    <property type="entry name" value="UDP-acyl_N-AcGlcN_deAcase_N"/>
</dbReference>
<dbReference type="KEGG" id="gpi:GPICK_03840"/>
<protein>
    <recommendedName>
        <fullName evidence="4 12">UDP-3-O-acyl-N-acetylglucosamine deacetylase</fullName>
        <shortName evidence="12">UDP-3-O-acyl-GlcNAc deacetylase</shortName>
        <ecNumber evidence="4 12">3.5.1.108</ecNumber>
    </recommendedName>
    <alternativeName>
        <fullName evidence="12">UDP-3-O-[R-3-hydroxymyristoyl]-N-acetylglucosamine deacetylase</fullName>
    </alternativeName>
</protein>
<dbReference type="SUPFAM" id="SSF54211">
    <property type="entry name" value="Ribosomal protein S5 domain 2-like"/>
    <property type="match status" value="2"/>
</dbReference>
<dbReference type="UniPathway" id="UPA00359">
    <property type="reaction ID" value="UER00478"/>
</dbReference>
<evidence type="ECO:0000256" key="4">
    <source>
        <dbReference type="ARBA" id="ARBA00012745"/>
    </source>
</evidence>
<dbReference type="EC" id="3.5.1.108" evidence="4 12"/>
<keyword evidence="5 12" id="KW-0444">Lipid biosynthesis</keyword>
<evidence type="ECO:0000256" key="3">
    <source>
        <dbReference type="ARBA" id="ARBA00005002"/>
    </source>
</evidence>
<dbReference type="GO" id="GO:0016020">
    <property type="term" value="C:membrane"/>
    <property type="evidence" value="ECO:0007669"/>
    <property type="project" value="GOC"/>
</dbReference>
<dbReference type="RefSeq" id="WP_039740649.1">
    <property type="nucleotide sequence ID" value="NZ_CP009788.1"/>
</dbReference>
<comment type="similarity">
    <text evidence="12">Belongs to the LpxC family.</text>
</comment>
<reference evidence="13 14" key="1">
    <citation type="journal article" date="2015" name="Genome Announc.">
        <title>Complete Genome of Geobacter pickeringii G13T, a Metal-Reducing Isolate from Sedimentary Kaolin Deposits.</title>
        <authorList>
            <person name="Badalamenti J.P."/>
            <person name="Bond D.R."/>
        </authorList>
    </citation>
    <scope>NUCLEOTIDE SEQUENCE [LARGE SCALE GENOMIC DNA]</scope>
    <source>
        <strain evidence="13 14">G13</strain>
    </source>
</reference>
<evidence type="ECO:0000256" key="10">
    <source>
        <dbReference type="ARBA" id="ARBA00023098"/>
    </source>
</evidence>
<dbReference type="PANTHER" id="PTHR33694">
    <property type="entry name" value="UDP-3-O-ACYL-N-ACETYLGLUCOSAMINE DEACETYLASE 1, MITOCHONDRIAL-RELATED"/>
    <property type="match status" value="1"/>
</dbReference>
<dbReference type="GO" id="GO:0046872">
    <property type="term" value="F:metal ion binding"/>
    <property type="evidence" value="ECO:0007669"/>
    <property type="project" value="UniProtKB-KW"/>
</dbReference>
<keyword evidence="13" id="KW-0808">Transferase</keyword>
<evidence type="ECO:0000256" key="2">
    <source>
        <dbReference type="ARBA" id="ARBA00002923"/>
    </source>
</evidence>
<keyword evidence="10 12" id="KW-0443">Lipid metabolism</keyword>
<dbReference type="GO" id="GO:0016746">
    <property type="term" value="F:acyltransferase activity"/>
    <property type="evidence" value="ECO:0007669"/>
    <property type="project" value="UniProtKB-KW"/>
</dbReference>
<evidence type="ECO:0000256" key="8">
    <source>
        <dbReference type="ARBA" id="ARBA00022801"/>
    </source>
</evidence>
<dbReference type="Proteomes" id="UP000057609">
    <property type="component" value="Chromosome"/>
</dbReference>
<dbReference type="GO" id="GO:0009245">
    <property type="term" value="P:lipid A biosynthetic process"/>
    <property type="evidence" value="ECO:0007669"/>
    <property type="project" value="UniProtKB-UniRule"/>
</dbReference>
<dbReference type="PANTHER" id="PTHR33694:SF1">
    <property type="entry name" value="UDP-3-O-ACYL-N-ACETYLGLUCOSAMINE DEACETYLASE 1, MITOCHONDRIAL-RELATED"/>
    <property type="match status" value="1"/>
</dbReference>
<evidence type="ECO:0000313" key="13">
    <source>
        <dbReference type="EMBL" id="AJE02614.1"/>
    </source>
</evidence>
<dbReference type="GO" id="GO:0103117">
    <property type="term" value="F:UDP-3-O-acyl-N-acetylglucosamine deacetylase activity"/>
    <property type="evidence" value="ECO:0007669"/>
    <property type="project" value="UniProtKB-UniRule"/>
</dbReference>
<dbReference type="EMBL" id="CP009788">
    <property type="protein sequence ID" value="AJE02614.1"/>
    <property type="molecule type" value="Genomic_DNA"/>
</dbReference>
<keyword evidence="6 12" id="KW-0441">Lipid A biosynthesis</keyword>
<keyword evidence="13" id="KW-0012">Acyltransferase</keyword>
<evidence type="ECO:0000256" key="7">
    <source>
        <dbReference type="ARBA" id="ARBA00022723"/>
    </source>
</evidence>
<dbReference type="HOGENOM" id="CLU_046528_1_0_7"/>
<dbReference type="AlphaFoldDB" id="A0A0B5BC49"/>
<evidence type="ECO:0000256" key="5">
    <source>
        <dbReference type="ARBA" id="ARBA00022516"/>
    </source>
</evidence>
<dbReference type="InterPro" id="IPR011334">
    <property type="entry name" value="UDP-acyl_GlcNac_deAcase_C"/>
</dbReference>
<feature type="active site" description="Proton donor" evidence="12">
    <location>
        <position position="255"/>
    </location>
</feature>
<dbReference type="Pfam" id="PF03331">
    <property type="entry name" value="LpxC"/>
    <property type="match status" value="1"/>
</dbReference>
<sequence>MIKRQTTINRIFKLSGIGLHTGREVTLEFLPRREFGIAFVHNGRTIPARYDMVADTRLSTQVAAEGVAVATIEHLMAAFYYAGVTNCLVYIDGPEVPIMDGSAWEFYHEIWRAGLYEFPEPGVYLKVLRPVEAHYNDAWVRVKPLNTLDITMTIEFRPPVGKQRKRVMDVENAVSIINSRTFVLHEEIEAIRKAGLAKGGSLDNAVVIGGDSIVNPHGLRYKKELVNHKILDLIGDLYTCGYRMLGKVEAFKTGHHLNNLLLREIFSDPDNFAIY</sequence>
<feature type="binding site" evidence="12">
    <location>
        <position position="232"/>
    </location>
    <ligand>
        <name>Zn(2+)</name>
        <dbReference type="ChEBI" id="CHEBI:29105"/>
    </ligand>
</feature>
<dbReference type="Gene3D" id="3.30.1700.10">
    <property type="entry name" value="lpxc deacetylase, domain 2"/>
    <property type="match status" value="1"/>
</dbReference>
<evidence type="ECO:0000256" key="1">
    <source>
        <dbReference type="ARBA" id="ARBA00001947"/>
    </source>
</evidence>
<evidence type="ECO:0000256" key="12">
    <source>
        <dbReference type="HAMAP-Rule" id="MF_00388"/>
    </source>
</evidence>
<accession>A0A0B5BC49</accession>
<keyword evidence="8 12" id="KW-0378">Hydrolase</keyword>
<evidence type="ECO:0000256" key="6">
    <source>
        <dbReference type="ARBA" id="ARBA00022556"/>
    </source>
</evidence>
<dbReference type="Gene3D" id="3.30.230.20">
    <property type="entry name" value="lpxc deacetylase, domain 1"/>
    <property type="match status" value="1"/>
</dbReference>
<dbReference type="OrthoDB" id="9802746at2"/>
<feature type="binding site" evidence="12">
    <location>
        <position position="228"/>
    </location>
    <ligand>
        <name>Zn(2+)</name>
        <dbReference type="ChEBI" id="CHEBI:29105"/>
    </ligand>
</feature>
<gene>
    <name evidence="12" type="primary">lpxC</name>
    <name evidence="13" type="ORF">GPICK_03840</name>
</gene>
<dbReference type="STRING" id="345632.GPICK_03840"/>
<evidence type="ECO:0000256" key="11">
    <source>
        <dbReference type="ARBA" id="ARBA00024535"/>
    </source>
</evidence>
<dbReference type="InterPro" id="IPR020568">
    <property type="entry name" value="Ribosomal_Su5_D2-typ_SF"/>
</dbReference>
<organism evidence="13 14">
    <name type="scientific">Geobacter pickeringii</name>
    <dbReference type="NCBI Taxonomy" id="345632"/>
    <lineage>
        <taxon>Bacteria</taxon>
        <taxon>Pseudomonadati</taxon>
        <taxon>Thermodesulfobacteriota</taxon>
        <taxon>Desulfuromonadia</taxon>
        <taxon>Geobacterales</taxon>
        <taxon>Geobacteraceae</taxon>
        <taxon>Geobacter</taxon>
    </lineage>
</organism>
<comment type="pathway">
    <text evidence="3 12">Glycolipid biosynthesis; lipid IV(A) biosynthesis; lipid IV(A) from (3R)-3-hydroxytetradecanoyl-[acyl-carrier-protein] and UDP-N-acetyl-alpha-D-glucosamine: step 2/6.</text>
</comment>
<name>A0A0B5BC49_9BACT</name>
<comment type="function">
    <text evidence="2 12">Catalyzes the hydrolysis of UDP-3-O-myristoyl-N-acetylglucosamine to form UDP-3-O-myristoylglucosamine and acetate, the committed step in lipid A biosynthesis.</text>
</comment>
<comment type="catalytic activity">
    <reaction evidence="11 12">
        <text>a UDP-3-O-[(3R)-3-hydroxyacyl]-N-acetyl-alpha-D-glucosamine + H2O = a UDP-3-O-[(3R)-3-hydroxyacyl]-alpha-D-glucosamine + acetate</text>
        <dbReference type="Rhea" id="RHEA:67816"/>
        <dbReference type="ChEBI" id="CHEBI:15377"/>
        <dbReference type="ChEBI" id="CHEBI:30089"/>
        <dbReference type="ChEBI" id="CHEBI:137740"/>
        <dbReference type="ChEBI" id="CHEBI:173225"/>
        <dbReference type="EC" id="3.5.1.108"/>
    </reaction>
</comment>
<evidence type="ECO:0000256" key="9">
    <source>
        <dbReference type="ARBA" id="ARBA00022833"/>
    </source>
</evidence>
<dbReference type="InterPro" id="IPR004463">
    <property type="entry name" value="UDP-acyl_GlcNac_deAcase"/>
</dbReference>
<keyword evidence="9 12" id="KW-0862">Zinc</keyword>
<feature type="binding site" evidence="12">
    <location>
        <position position="74"/>
    </location>
    <ligand>
        <name>Zn(2+)</name>
        <dbReference type="ChEBI" id="CHEBI:29105"/>
    </ligand>
</feature>
<dbReference type="HAMAP" id="MF_00388">
    <property type="entry name" value="LpxC"/>
    <property type="match status" value="1"/>
</dbReference>
<dbReference type="NCBIfam" id="TIGR00325">
    <property type="entry name" value="lpxC"/>
    <property type="match status" value="1"/>
</dbReference>
<keyword evidence="14" id="KW-1185">Reference proteome</keyword>